<dbReference type="InterPro" id="IPR055323">
    <property type="entry name" value="C57A10.07/YOR238W"/>
</dbReference>
<dbReference type="AlphaFoldDB" id="A0A9P3GA05"/>
<keyword evidence="1" id="KW-1133">Transmembrane helix</keyword>
<keyword evidence="3" id="KW-1185">Reference proteome</keyword>
<keyword evidence="1" id="KW-0472">Membrane</keyword>
<dbReference type="OrthoDB" id="4347at2759"/>
<reference evidence="2 3" key="1">
    <citation type="submission" date="2021-08" db="EMBL/GenBank/DDBJ databases">
        <title>Draft Genome Sequence of Phanerochaete sordida strain YK-624.</title>
        <authorList>
            <person name="Mori T."/>
            <person name="Dohra H."/>
            <person name="Suzuki T."/>
            <person name="Kawagishi H."/>
            <person name="Hirai H."/>
        </authorList>
    </citation>
    <scope>NUCLEOTIDE SEQUENCE [LARGE SCALE GENOMIC DNA]</scope>
    <source>
        <strain evidence="2 3">YK-624</strain>
    </source>
</reference>
<sequence>MMLPAPVSYHTKRGSISRSQRPLREVLLTRARITNLGLCLLAGVAAVSLLLNLGHYFSRPPAFVVSSALLPAPHLSTVGYDSQLQALDHLVMVPGHAIWKGTAPGRILDEQNWLLEPYQATRGRIEAFYNHVARGVEIALGDEHALLVFSGGQTKKASTTTEAESYLRLAHAARLLPDAHFARATTEDAALDSYQNLLFALARFREYTGRWPARVTVVGYEFKRRRYTELHRAALRWPEARFTYVGVDPEGEDMTAARNGERENGFLPYAQDVYGCHDFLLAKRRSRNVAKRFHSYFSSAPELAGLLNWCPGPHDGGQTALYPGPLPWDHLH</sequence>
<dbReference type="Proteomes" id="UP000703269">
    <property type="component" value="Unassembled WGS sequence"/>
</dbReference>
<keyword evidence="1" id="KW-0812">Transmembrane</keyword>
<protein>
    <recommendedName>
        <fullName evidence="4">DUF218 domain-containing protein</fullName>
    </recommendedName>
</protein>
<evidence type="ECO:0000313" key="2">
    <source>
        <dbReference type="EMBL" id="GJE91972.1"/>
    </source>
</evidence>
<evidence type="ECO:0000313" key="3">
    <source>
        <dbReference type="Proteomes" id="UP000703269"/>
    </source>
</evidence>
<evidence type="ECO:0000256" key="1">
    <source>
        <dbReference type="SAM" id="Phobius"/>
    </source>
</evidence>
<organism evidence="2 3">
    <name type="scientific">Phanerochaete sordida</name>
    <dbReference type="NCBI Taxonomy" id="48140"/>
    <lineage>
        <taxon>Eukaryota</taxon>
        <taxon>Fungi</taxon>
        <taxon>Dikarya</taxon>
        <taxon>Basidiomycota</taxon>
        <taxon>Agaricomycotina</taxon>
        <taxon>Agaricomycetes</taxon>
        <taxon>Polyporales</taxon>
        <taxon>Phanerochaetaceae</taxon>
        <taxon>Phanerochaete</taxon>
    </lineage>
</organism>
<evidence type="ECO:0008006" key="4">
    <source>
        <dbReference type="Google" id="ProtNLM"/>
    </source>
</evidence>
<proteinExistence type="predicted"/>
<feature type="transmembrane region" description="Helical" evidence="1">
    <location>
        <begin position="33"/>
        <end position="57"/>
    </location>
</feature>
<dbReference type="GO" id="GO:0005737">
    <property type="term" value="C:cytoplasm"/>
    <property type="evidence" value="ECO:0007669"/>
    <property type="project" value="TreeGrafter"/>
</dbReference>
<name>A0A9P3GA05_9APHY</name>
<gene>
    <name evidence="2" type="ORF">PsYK624_081240</name>
</gene>
<accession>A0A9P3GA05</accession>
<dbReference type="PANTHER" id="PTHR28110">
    <property type="entry name" value="TRANSMEMBRANE PROTEIN"/>
    <property type="match status" value="1"/>
</dbReference>
<dbReference type="PANTHER" id="PTHR28110:SF1">
    <property type="entry name" value="TRANSMEMBRANE PROTEIN"/>
    <property type="match status" value="1"/>
</dbReference>
<comment type="caution">
    <text evidence="2">The sequence shown here is derived from an EMBL/GenBank/DDBJ whole genome shotgun (WGS) entry which is preliminary data.</text>
</comment>
<dbReference type="EMBL" id="BPQB01000024">
    <property type="protein sequence ID" value="GJE91972.1"/>
    <property type="molecule type" value="Genomic_DNA"/>
</dbReference>